<evidence type="ECO:0000259" key="2">
    <source>
        <dbReference type="Pfam" id="PF03544"/>
    </source>
</evidence>
<dbReference type="Pfam" id="PF03544">
    <property type="entry name" value="TonB_C"/>
    <property type="match status" value="1"/>
</dbReference>
<organism evidence="3">
    <name type="scientific">marine sediment metagenome</name>
    <dbReference type="NCBI Taxonomy" id="412755"/>
    <lineage>
        <taxon>unclassified sequences</taxon>
        <taxon>metagenomes</taxon>
        <taxon>ecological metagenomes</taxon>
    </lineage>
</organism>
<dbReference type="Gene3D" id="3.30.1150.10">
    <property type="match status" value="1"/>
</dbReference>
<dbReference type="InterPro" id="IPR037682">
    <property type="entry name" value="TonB_C"/>
</dbReference>
<dbReference type="AlphaFoldDB" id="X1GWY4"/>
<dbReference type="SUPFAM" id="SSF74653">
    <property type="entry name" value="TolA/TonB C-terminal domain"/>
    <property type="match status" value="1"/>
</dbReference>
<feature type="non-terminal residue" evidence="3">
    <location>
        <position position="1"/>
    </location>
</feature>
<comment type="caution">
    <text evidence="3">The sequence shown here is derived from an EMBL/GenBank/DDBJ whole genome shotgun (WGS) entry which is preliminary data.</text>
</comment>
<protein>
    <recommendedName>
        <fullName evidence="2">TonB C-terminal domain-containing protein</fullName>
    </recommendedName>
</protein>
<name>X1GWY4_9ZZZZ</name>
<feature type="region of interest" description="Disordered" evidence="1">
    <location>
        <begin position="21"/>
        <end position="45"/>
    </location>
</feature>
<gene>
    <name evidence="3" type="ORF">S03H2_37534</name>
</gene>
<evidence type="ECO:0000256" key="1">
    <source>
        <dbReference type="SAM" id="MobiDB-lite"/>
    </source>
</evidence>
<evidence type="ECO:0000313" key="3">
    <source>
        <dbReference type="EMBL" id="GAH49370.1"/>
    </source>
</evidence>
<sequence length="164" mass="19190">AEAALEDEIMDRLEDEIMDRQEQSSLAPQPVEAMAKRENDLPSPVPEELEFDLEESMEEVPEKDVPPTNADIKWSGTPRRILYKPDHPPRYPDGYRGQVKGRIRLKFWVDSQGEVVRVVTMQKLDPRLDAVATGYLRQYRFEPVSKQRRHELQWGIIPFSFRLE</sequence>
<accession>X1GWY4</accession>
<proteinExistence type="predicted"/>
<feature type="domain" description="TonB C-terminal" evidence="2">
    <location>
        <begin position="89"/>
        <end position="163"/>
    </location>
</feature>
<dbReference type="GO" id="GO:0055085">
    <property type="term" value="P:transmembrane transport"/>
    <property type="evidence" value="ECO:0007669"/>
    <property type="project" value="InterPro"/>
</dbReference>
<reference evidence="3" key="1">
    <citation type="journal article" date="2014" name="Front. Microbiol.">
        <title>High frequency of phylogenetically diverse reductive dehalogenase-homologous genes in deep subseafloor sedimentary metagenomes.</title>
        <authorList>
            <person name="Kawai M."/>
            <person name="Futagami T."/>
            <person name="Toyoda A."/>
            <person name="Takaki Y."/>
            <person name="Nishi S."/>
            <person name="Hori S."/>
            <person name="Arai W."/>
            <person name="Tsubouchi T."/>
            <person name="Morono Y."/>
            <person name="Uchiyama I."/>
            <person name="Ito T."/>
            <person name="Fujiyama A."/>
            <person name="Inagaki F."/>
            <person name="Takami H."/>
        </authorList>
    </citation>
    <scope>NUCLEOTIDE SEQUENCE</scope>
    <source>
        <strain evidence="3">Expedition CK06-06</strain>
    </source>
</reference>
<dbReference type="EMBL" id="BARU01023108">
    <property type="protein sequence ID" value="GAH49370.1"/>
    <property type="molecule type" value="Genomic_DNA"/>
</dbReference>